<evidence type="ECO:0000313" key="3">
    <source>
        <dbReference type="Proteomes" id="UP000291831"/>
    </source>
</evidence>
<comment type="caution">
    <text evidence="2">The sequence shown here is derived from an EMBL/GenBank/DDBJ whole genome shotgun (WGS) entry which is preliminary data.</text>
</comment>
<dbReference type="GO" id="GO:0007165">
    <property type="term" value="P:signal transduction"/>
    <property type="evidence" value="ECO:0007669"/>
    <property type="project" value="InterPro"/>
</dbReference>
<dbReference type="AlphaFoldDB" id="A0A8B3S177"/>
<dbReference type="Pfam" id="PF13676">
    <property type="entry name" value="TIR_2"/>
    <property type="match status" value="1"/>
</dbReference>
<dbReference type="Gene3D" id="3.40.50.10140">
    <property type="entry name" value="Toll/interleukin-1 receptor homology (TIR) domain"/>
    <property type="match status" value="1"/>
</dbReference>
<dbReference type="InterPro" id="IPR000157">
    <property type="entry name" value="TIR_dom"/>
</dbReference>
<organism evidence="2 3">
    <name type="scientific">Candidatus Argoarchaeum ethanivorans</name>
    <dbReference type="NCBI Taxonomy" id="2608793"/>
    <lineage>
        <taxon>Archaea</taxon>
        <taxon>Methanobacteriati</taxon>
        <taxon>Methanobacteriota</taxon>
        <taxon>Stenosarchaea group</taxon>
        <taxon>Methanomicrobia</taxon>
        <taxon>Methanosarcinales</taxon>
        <taxon>Methanosarcinales incertae sedis</taxon>
        <taxon>GOM Arc I cluster</taxon>
        <taxon>Candidatus Argoarchaeum</taxon>
    </lineage>
</organism>
<dbReference type="SUPFAM" id="SSF52200">
    <property type="entry name" value="Toll/Interleukin receptor TIR domain"/>
    <property type="match status" value="1"/>
</dbReference>
<sequence>MKNEKPVIFVSHAATDKPIAEILKAEIDRVFANGVHVFASSVPGVMKPGSDWLNSVKENLDKAKAVVVLMTPVSINRPWIWFEVGASWSKMTEGKGRIYPLCAPEIEFSELPEPLSRLQALSLGKAEHIKLFFQTLCDQFGFGNMKGFKGSAIKSRLPKYTELKLDSKDLDTGTIYTGPYGVYSSDELKEVLDEEYLYNEHHNYTKYSTLYKDRDSSVFMGKLVHYQKLDERLELPQGTAKKYLKEVAKRYDLEPYQEWENSIRFASRE</sequence>
<protein>
    <recommendedName>
        <fullName evidence="1">TIR domain-containing protein</fullName>
    </recommendedName>
</protein>
<dbReference type="EMBL" id="RPGO01000033">
    <property type="protein sequence ID" value="RZB28910.1"/>
    <property type="molecule type" value="Genomic_DNA"/>
</dbReference>
<dbReference type="Proteomes" id="UP000291831">
    <property type="component" value="Unassembled WGS sequence"/>
</dbReference>
<evidence type="ECO:0000259" key="1">
    <source>
        <dbReference type="Pfam" id="PF13676"/>
    </source>
</evidence>
<accession>A0A8B3S177</accession>
<gene>
    <name evidence="2" type="ORF">AEth_01514</name>
</gene>
<feature type="domain" description="TIR" evidence="1">
    <location>
        <begin position="8"/>
        <end position="125"/>
    </location>
</feature>
<proteinExistence type="predicted"/>
<evidence type="ECO:0000313" key="2">
    <source>
        <dbReference type="EMBL" id="RZB28910.1"/>
    </source>
</evidence>
<name>A0A8B3S177_9EURY</name>
<dbReference type="InterPro" id="IPR035897">
    <property type="entry name" value="Toll_tir_struct_dom_sf"/>
</dbReference>
<reference evidence="3" key="1">
    <citation type="submission" date="2019-01" db="EMBL/GenBank/DDBJ databases">
        <title>Anaerobic oxidation of ethane by archaea from a marine hydrocarbon seep.</title>
        <authorList>
            <person name="Musat F."/>
        </authorList>
    </citation>
    <scope>NUCLEOTIDE SEQUENCE [LARGE SCALE GENOMIC DNA]</scope>
</reference>